<protein>
    <submittedName>
        <fullName evidence="1">Uncharacterized protein</fullName>
    </submittedName>
</protein>
<accession>A0A2I0UH42</accession>
<proteinExistence type="predicted"/>
<evidence type="ECO:0000313" key="1">
    <source>
        <dbReference type="EMBL" id="PKU45367.1"/>
    </source>
</evidence>
<dbReference type="AlphaFoldDB" id="A0A2I0UH42"/>
<gene>
    <name evidence="1" type="ORF">llap_4311</name>
</gene>
<evidence type="ECO:0000313" key="2">
    <source>
        <dbReference type="Proteomes" id="UP000233556"/>
    </source>
</evidence>
<sequence>MFPYYFCHKKADPKFMNLVVVFPDYMSNSMWMCYQTNNPANISPIQEFTYPGHNVLVWDKNIVRECIKSLAKVQVHNIHRISHIHKTSLVIIEGNQVLELRYKVSLELSLLQDEKLQLSQPVLLGDMLQPSDHLCGPPLDLFQQVHVLLMLGAPELDAVLQGCSRSIVCPASVFGIALTQVQDLALGLVELSEVLLGPPLKPVQDPLGSFSSLQLVNRSIQLGVIGKLAESALKPTVCVASKDVEQHWSEY</sequence>
<keyword evidence="2" id="KW-1185">Reference proteome</keyword>
<dbReference type="EMBL" id="KZ505763">
    <property type="protein sequence ID" value="PKU45367.1"/>
    <property type="molecule type" value="Genomic_DNA"/>
</dbReference>
<reference evidence="2" key="1">
    <citation type="submission" date="2017-11" db="EMBL/GenBank/DDBJ databases">
        <authorList>
            <person name="Lima N.C."/>
            <person name="Parody-Merino A.M."/>
            <person name="Battley P.F."/>
            <person name="Fidler A.E."/>
            <person name="Prosdocimi F."/>
        </authorList>
    </citation>
    <scope>NUCLEOTIDE SEQUENCE [LARGE SCALE GENOMIC DNA]</scope>
</reference>
<reference evidence="2" key="2">
    <citation type="submission" date="2017-12" db="EMBL/GenBank/DDBJ databases">
        <title>Genome sequence of the Bar-tailed Godwit (Limosa lapponica baueri).</title>
        <authorList>
            <person name="Lima N.C.B."/>
            <person name="Parody-Merino A.M."/>
            <person name="Battley P.F."/>
            <person name="Fidler A.E."/>
            <person name="Prosdocimi F."/>
        </authorList>
    </citation>
    <scope>NUCLEOTIDE SEQUENCE [LARGE SCALE GENOMIC DNA]</scope>
</reference>
<name>A0A2I0UH42_LIMLA</name>
<dbReference type="Proteomes" id="UP000233556">
    <property type="component" value="Unassembled WGS sequence"/>
</dbReference>
<dbReference type="OrthoDB" id="187617at2759"/>
<organism evidence="1 2">
    <name type="scientific">Limosa lapponica baueri</name>
    <dbReference type="NCBI Taxonomy" id="1758121"/>
    <lineage>
        <taxon>Eukaryota</taxon>
        <taxon>Metazoa</taxon>
        <taxon>Chordata</taxon>
        <taxon>Craniata</taxon>
        <taxon>Vertebrata</taxon>
        <taxon>Euteleostomi</taxon>
        <taxon>Archelosauria</taxon>
        <taxon>Archosauria</taxon>
        <taxon>Dinosauria</taxon>
        <taxon>Saurischia</taxon>
        <taxon>Theropoda</taxon>
        <taxon>Coelurosauria</taxon>
        <taxon>Aves</taxon>
        <taxon>Neognathae</taxon>
        <taxon>Neoaves</taxon>
        <taxon>Charadriiformes</taxon>
        <taxon>Scolopacidae</taxon>
        <taxon>Limosa</taxon>
    </lineage>
</organism>